<dbReference type="EMBL" id="MFGW01000104">
    <property type="protein sequence ID" value="OGF65778.1"/>
    <property type="molecule type" value="Genomic_DNA"/>
</dbReference>
<evidence type="ECO:0008006" key="4">
    <source>
        <dbReference type="Google" id="ProtNLM"/>
    </source>
</evidence>
<name>A0A1F5VR62_9BACT</name>
<keyword evidence="1" id="KW-0472">Membrane</keyword>
<proteinExistence type="predicted"/>
<protein>
    <recommendedName>
        <fullName evidence="4">Prepilin-type N-terminal cleavage/methylation domain-containing protein</fullName>
    </recommendedName>
</protein>
<reference evidence="2 3" key="1">
    <citation type="journal article" date="2016" name="Nat. Commun.">
        <title>Thousands of microbial genomes shed light on interconnected biogeochemical processes in an aquifer system.</title>
        <authorList>
            <person name="Anantharaman K."/>
            <person name="Brown C.T."/>
            <person name="Hug L.A."/>
            <person name="Sharon I."/>
            <person name="Castelle C.J."/>
            <person name="Probst A.J."/>
            <person name="Thomas B.C."/>
            <person name="Singh A."/>
            <person name="Wilkins M.J."/>
            <person name="Karaoz U."/>
            <person name="Brodie E.L."/>
            <person name="Williams K.H."/>
            <person name="Hubbard S.S."/>
            <person name="Banfield J.F."/>
        </authorList>
    </citation>
    <scope>NUCLEOTIDE SEQUENCE [LARGE SCALE GENOMIC DNA]</scope>
</reference>
<keyword evidence="1" id="KW-1133">Transmembrane helix</keyword>
<keyword evidence="1" id="KW-0812">Transmembrane</keyword>
<feature type="transmembrane region" description="Helical" evidence="1">
    <location>
        <begin position="12"/>
        <end position="37"/>
    </location>
</feature>
<accession>A0A1F5VR62</accession>
<dbReference type="AlphaFoldDB" id="A0A1F5VR62"/>
<sequence length="128" mass="14628">MKSEMRKEEVISGFTLLEVLVAAGIFMIIVVSILSLAQIEANAIVALWNDSYNDTALADAERTLEQKSCDDIPYLEERMEIAIGRERVEVFIEREAEETVAGRIVWTIRVSIEGQRREVMRLIQRQCP</sequence>
<comment type="caution">
    <text evidence="2">The sequence shown here is derived from an EMBL/GenBank/DDBJ whole genome shotgun (WGS) entry which is preliminary data.</text>
</comment>
<dbReference type="PROSITE" id="PS00409">
    <property type="entry name" value="PROKAR_NTER_METHYL"/>
    <property type="match status" value="1"/>
</dbReference>
<evidence type="ECO:0000313" key="3">
    <source>
        <dbReference type="Proteomes" id="UP000178943"/>
    </source>
</evidence>
<organism evidence="2 3">
    <name type="scientific">Candidatus Fischerbacteria bacterium RBG_13_37_8</name>
    <dbReference type="NCBI Taxonomy" id="1817863"/>
    <lineage>
        <taxon>Bacteria</taxon>
        <taxon>Candidatus Fischeribacteriota</taxon>
    </lineage>
</organism>
<dbReference type="Proteomes" id="UP000178943">
    <property type="component" value="Unassembled WGS sequence"/>
</dbReference>
<evidence type="ECO:0000313" key="2">
    <source>
        <dbReference type="EMBL" id="OGF65778.1"/>
    </source>
</evidence>
<dbReference type="InterPro" id="IPR012902">
    <property type="entry name" value="N_methyl_site"/>
</dbReference>
<dbReference type="STRING" id="1817863.A2Y62_04680"/>
<gene>
    <name evidence="2" type="ORF">A2Y62_04680</name>
</gene>
<evidence type="ECO:0000256" key="1">
    <source>
        <dbReference type="SAM" id="Phobius"/>
    </source>
</evidence>